<dbReference type="EMBL" id="CP003280">
    <property type="protein sequence ID" value="AFL80557.1"/>
    <property type="molecule type" value="Genomic_DNA"/>
</dbReference>
<organism evidence="1 2">
    <name type="scientific">Aequorivita sublithincola (strain DSM 14238 / LMG 21431 / ACAM 643 / 9-3)</name>
    <dbReference type="NCBI Taxonomy" id="746697"/>
    <lineage>
        <taxon>Bacteria</taxon>
        <taxon>Pseudomonadati</taxon>
        <taxon>Bacteroidota</taxon>
        <taxon>Flavobacteriia</taxon>
        <taxon>Flavobacteriales</taxon>
        <taxon>Flavobacteriaceae</taxon>
        <taxon>Aequorivita</taxon>
    </lineage>
</organism>
<evidence type="ECO:0000313" key="1">
    <source>
        <dbReference type="EMBL" id="AFL80557.1"/>
    </source>
</evidence>
<dbReference type="STRING" id="746697.Aeqsu_1058"/>
<dbReference type="eggNOG" id="ENOG502Z7U5">
    <property type="taxonomic scope" value="Bacteria"/>
</dbReference>
<evidence type="ECO:0000313" key="2">
    <source>
        <dbReference type="Proteomes" id="UP000006049"/>
    </source>
</evidence>
<dbReference type="KEGG" id="asl:Aeqsu_1058"/>
<proteinExistence type="predicted"/>
<name>I3YU89_AEQSU</name>
<dbReference type="OrthoDB" id="4845881at2"/>
<dbReference type="Proteomes" id="UP000006049">
    <property type="component" value="Chromosome"/>
</dbReference>
<dbReference type="AlphaFoldDB" id="I3YU89"/>
<gene>
    <name evidence="1" type="ordered locus">Aeqsu_1058</name>
</gene>
<keyword evidence="2" id="KW-1185">Reference proteome</keyword>
<sequence length="630" mass="70134">MKYTFKGKLQSAICDEHEFAIANTTIRFYGLNDERNAATAFTAAQSKEVSQVFEETEIKKRNSELLAETKTDASGNYEVTFDGNKTKYEGGSVVIVLYYNEIPDYGQKDTKKPKSFKPFEVLLDIIQPKWRQMDNELVAGWNYTILKRIWCYILKRLDIWVICGTLTNCKSQAPLAGIEVIAMDDDIITDDLLGSKVTDSNGRFCIYYRSIDFKKTFLSPFINVETTPFLASGSGPDIYFKYALGGVQIFAESHYEAHKPSRRNVGNCLCVNLCLENVEGANPSVPIGFYSIGQRDYHPIYEIDSTTGRTKGKSETSWNGKAFFSNVELRGSLNQKMNSQPSEYKFQYANVSDPSIAVGTIPEAAWNDVTSGDIARTKIADRLIEGSVWKNDTYVIGGTGNTDIFGRTEIKVEFDGNWIKVPQQPSGTINEINLLGSLIVLKTENLYSNTENKNTLVAGSAPSLINKNKYFALRMFKREAGNDASKLQCGFSLPLAIFNTRYDNVHKGGSWLSEIQNPSEFGIAMVDLVELSGPGNGCKKITDAIHVKYSAGNPNLGNVSIKFTGQGATNTFEAINYPVSGEEAYGTASYLGDFGDLKPCAYEIRLEVGLNLTNGRDNHHDIWDRILFCR</sequence>
<dbReference type="HOGENOM" id="CLU_443993_0_0_10"/>
<dbReference type="RefSeq" id="WP_014781815.1">
    <property type="nucleotide sequence ID" value="NC_018013.1"/>
</dbReference>
<reference evidence="1 2" key="1">
    <citation type="submission" date="2012-06" db="EMBL/GenBank/DDBJ databases">
        <title>The complete genome of Aequorivita sublithincola DSM 14238.</title>
        <authorList>
            <consortium name="US DOE Joint Genome Institute (JGI-PGF)"/>
            <person name="Lucas S."/>
            <person name="Copeland A."/>
            <person name="Lapidus A."/>
            <person name="Goodwin L."/>
            <person name="Pitluck S."/>
            <person name="Peters L."/>
            <person name="Munk A.C.C."/>
            <person name="Kyrpides N."/>
            <person name="Mavromatis K."/>
            <person name="Pagani I."/>
            <person name="Ivanova N."/>
            <person name="Ovchinnikova G."/>
            <person name="Zeytun A."/>
            <person name="Detter J.C."/>
            <person name="Han C."/>
            <person name="Land M."/>
            <person name="Hauser L."/>
            <person name="Markowitz V."/>
            <person name="Cheng J.-F."/>
            <person name="Hugenholtz P."/>
            <person name="Woyke T."/>
            <person name="Wu D."/>
            <person name="Tindall B."/>
            <person name="Faehnrich R."/>
            <person name="Brambilla E."/>
            <person name="Klenk H.-P."/>
            <person name="Eisen J.A."/>
        </authorList>
    </citation>
    <scope>NUCLEOTIDE SEQUENCE [LARGE SCALE GENOMIC DNA]</scope>
    <source>
        <strain evidence="2">DSM 14238 / LMG 21431 / ACAM 643 / 9-3</strain>
    </source>
</reference>
<protein>
    <submittedName>
        <fullName evidence="1">Transthyretin-like family</fullName>
    </submittedName>
</protein>
<accession>I3YU89</accession>